<reference evidence="5" key="1">
    <citation type="submission" date="2020-05" db="EMBL/GenBank/DDBJ databases">
        <authorList>
            <person name="Zhu T."/>
            <person name="Keshari N."/>
            <person name="Lu X."/>
        </authorList>
    </citation>
    <scope>NUCLEOTIDE SEQUENCE</scope>
    <source>
        <strain evidence="5">NK1-12</strain>
    </source>
</reference>
<dbReference type="GO" id="GO:0005829">
    <property type="term" value="C:cytosol"/>
    <property type="evidence" value="ECO:0007669"/>
    <property type="project" value="UniProtKB-ARBA"/>
</dbReference>
<organism evidence="5">
    <name type="scientific">Leptolyngbya sp. NK1-12</name>
    <dbReference type="NCBI Taxonomy" id="2547451"/>
    <lineage>
        <taxon>Bacteria</taxon>
        <taxon>Bacillati</taxon>
        <taxon>Cyanobacteriota</taxon>
        <taxon>Cyanophyceae</taxon>
        <taxon>Leptolyngbyales</taxon>
        <taxon>Leptolyngbyaceae</taxon>
        <taxon>Leptolyngbya group</taxon>
        <taxon>Leptolyngbya</taxon>
    </lineage>
</organism>
<sequence length="374" mass="41232">MITQTLAATLLSPFNLAGLLLKNRVVMAPLTRGRAGKERIPNALMAEYYAQRASVGLIISEGATISKQANGWLNSPGIYSKEQAQAWKPVVDAVHAKGTPFFLQLWHTGRASHSSFQENGQLPVSASAIKLNDDYIHTPIGKQPYETPRALETNEIPLIVEDYRQAAQRAKYAGFDGVEVHAGYGYLIDEFLQSKTNQRTDQYGGSLENRYRFLKEIVEAVLTVFPASRVGVRLTPNSTYNDMGSPDFRETFLYVAQQLNTYGLSYLALIDGLEFNGFHQLGEPMGTGEFRDVFTGAIMANSDYTQETASAAVQDGSADLIGFGRPIISNPDLVERFANGWSLNPPADTSVWFSADREGYTDFPTYLESQVAQA</sequence>
<name>A0AA96WGT3_9CYAN</name>
<dbReference type="Pfam" id="PF00724">
    <property type="entry name" value="Oxidored_FMN"/>
    <property type="match status" value="1"/>
</dbReference>
<dbReference type="InterPro" id="IPR013785">
    <property type="entry name" value="Aldolase_TIM"/>
</dbReference>
<dbReference type="PANTHER" id="PTHR22893:SF91">
    <property type="entry name" value="NADPH DEHYDROGENASE 2-RELATED"/>
    <property type="match status" value="1"/>
</dbReference>
<accession>A0AA96WGT3</accession>
<dbReference type="SUPFAM" id="SSF51395">
    <property type="entry name" value="FMN-linked oxidoreductases"/>
    <property type="match status" value="1"/>
</dbReference>
<comment type="cofactor">
    <cofactor evidence="1">
        <name>FMN</name>
        <dbReference type="ChEBI" id="CHEBI:58210"/>
    </cofactor>
</comment>
<proteinExistence type="inferred from homology"/>
<evidence type="ECO:0000256" key="1">
    <source>
        <dbReference type="ARBA" id="ARBA00001917"/>
    </source>
</evidence>
<dbReference type="FunFam" id="3.20.20.70:FF:000059">
    <property type="entry name" value="N-ethylmaleimide reductase, FMN-linked"/>
    <property type="match status" value="1"/>
</dbReference>
<dbReference type="CDD" id="cd02933">
    <property type="entry name" value="OYE_like_FMN"/>
    <property type="match status" value="1"/>
</dbReference>
<dbReference type="InterPro" id="IPR001155">
    <property type="entry name" value="OxRdtase_FMN_N"/>
</dbReference>
<feature type="domain" description="NADH:flavin oxidoreductase/NADH oxidase N-terminal" evidence="4">
    <location>
        <begin position="10"/>
        <end position="342"/>
    </location>
</feature>
<dbReference type="GO" id="GO:0010181">
    <property type="term" value="F:FMN binding"/>
    <property type="evidence" value="ECO:0007669"/>
    <property type="project" value="InterPro"/>
</dbReference>
<evidence type="ECO:0000256" key="2">
    <source>
        <dbReference type="ARBA" id="ARBA00005979"/>
    </source>
</evidence>
<evidence type="ECO:0000259" key="4">
    <source>
        <dbReference type="Pfam" id="PF00724"/>
    </source>
</evidence>
<dbReference type="GO" id="GO:0016628">
    <property type="term" value="F:oxidoreductase activity, acting on the CH-CH group of donors, NAD or NADP as acceptor"/>
    <property type="evidence" value="ECO:0007669"/>
    <property type="project" value="UniProtKB-ARBA"/>
</dbReference>
<dbReference type="Gene3D" id="3.20.20.70">
    <property type="entry name" value="Aldolase class I"/>
    <property type="match status" value="1"/>
</dbReference>
<comment type="similarity">
    <text evidence="2">Belongs to the NADH:flavin oxidoreductase/NADH oxidase family.</text>
</comment>
<dbReference type="InterPro" id="IPR045247">
    <property type="entry name" value="Oye-like"/>
</dbReference>
<dbReference type="PANTHER" id="PTHR22893">
    <property type="entry name" value="NADH OXIDOREDUCTASE-RELATED"/>
    <property type="match status" value="1"/>
</dbReference>
<keyword evidence="3" id="KW-0560">Oxidoreductase</keyword>
<evidence type="ECO:0000313" key="5">
    <source>
        <dbReference type="EMBL" id="WNZ25807.1"/>
    </source>
</evidence>
<evidence type="ECO:0000256" key="3">
    <source>
        <dbReference type="ARBA" id="ARBA00023002"/>
    </source>
</evidence>
<dbReference type="EMBL" id="CP053586">
    <property type="protein sequence ID" value="WNZ25807.1"/>
    <property type="molecule type" value="Genomic_DNA"/>
</dbReference>
<gene>
    <name evidence="5" type="ORF">HJG54_25195</name>
</gene>
<dbReference type="AlphaFoldDB" id="A0AA96WGT3"/>
<dbReference type="RefSeq" id="WP_316431977.1">
    <property type="nucleotide sequence ID" value="NZ_CP053586.1"/>
</dbReference>
<protein>
    <submittedName>
        <fullName evidence="5">Alkene reductase</fullName>
    </submittedName>
</protein>